<dbReference type="EMBL" id="CAJVQC010017850">
    <property type="protein sequence ID" value="CAG8688718.1"/>
    <property type="molecule type" value="Genomic_DNA"/>
</dbReference>
<evidence type="ECO:0000313" key="1">
    <source>
        <dbReference type="EMBL" id="CAG8688718.1"/>
    </source>
</evidence>
<dbReference type="Proteomes" id="UP000789920">
    <property type="component" value="Unassembled WGS sequence"/>
</dbReference>
<organism evidence="1 2">
    <name type="scientific">Racocetra persica</name>
    <dbReference type="NCBI Taxonomy" id="160502"/>
    <lineage>
        <taxon>Eukaryota</taxon>
        <taxon>Fungi</taxon>
        <taxon>Fungi incertae sedis</taxon>
        <taxon>Mucoromycota</taxon>
        <taxon>Glomeromycotina</taxon>
        <taxon>Glomeromycetes</taxon>
        <taxon>Diversisporales</taxon>
        <taxon>Gigasporaceae</taxon>
        <taxon>Racocetra</taxon>
    </lineage>
</organism>
<keyword evidence="2" id="KW-1185">Reference proteome</keyword>
<sequence length="84" mass="9625">KCLEEIERRYNHSDKKRLKASSLKKSFKTGYSACYPGFPWRVSICSAILSNVVIQTYKLSELAQLDLRLNKSTRVKASNSIDIK</sequence>
<reference evidence="1" key="1">
    <citation type="submission" date="2021-06" db="EMBL/GenBank/DDBJ databases">
        <authorList>
            <person name="Kallberg Y."/>
            <person name="Tangrot J."/>
            <person name="Rosling A."/>
        </authorList>
    </citation>
    <scope>NUCLEOTIDE SEQUENCE</scope>
    <source>
        <strain evidence="1">MA461A</strain>
    </source>
</reference>
<protein>
    <submittedName>
        <fullName evidence="1">14641_t:CDS:1</fullName>
    </submittedName>
</protein>
<evidence type="ECO:0000313" key="2">
    <source>
        <dbReference type="Proteomes" id="UP000789920"/>
    </source>
</evidence>
<proteinExistence type="predicted"/>
<name>A0ACA9P3E4_9GLOM</name>
<feature type="non-terminal residue" evidence="1">
    <location>
        <position position="1"/>
    </location>
</feature>
<accession>A0ACA9P3E4</accession>
<comment type="caution">
    <text evidence="1">The sequence shown here is derived from an EMBL/GenBank/DDBJ whole genome shotgun (WGS) entry which is preliminary data.</text>
</comment>
<gene>
    <name evidence="1" type="ORF">RPERSI_LOCUS9430</name>
</gene>